<keyword evidence="2" id="KW-0233">DNA recombination</keyword>
<dbReference type="GO" id="GO:0000150">
    <property type="term" value="F:DNA strand exchange activity"/>
    <property type="evidence" value="ECO:0007669"/>
    <property type="project" value="InterPro"/>
</dbReference>
<feature type="domain" description="Resolvase/invertase-type recombinase catalytic" evidence="3">
    <location>
        <begin position="48"/>
        <end position="185"/>
    </location>
</feature>
<gene>
    <name evidence="4" type="ORF">SAMN04488128_101231</name>
</gene>
<dbReference type="InterPro" id="IPR036162">
    <property type="entry name" value="Resolvase-like_N_sf"/>
</dbReference>
<organism evidence="4 5">
    <name type="scientific">Chitinophaga eiseniae</name>
    <dbReference type="NCBI Taxonomy" id="634771"/>
    <lineage>
        <taxon>Bacteria</taxon>
        <taxon>Pseudomonadati</taxon>
        <taxon>Bacteroidota</taxon>
        <taxon>Chitinophagia</taxon>
        <taxon>Chitinophagales</taxon>
        <taxon>Chitinophagaceae</taxon>
        <taxon>Chitinophaga</taxon>
    </lineage>
</organism>
<protein>
    <submittedName>
        <fullName evidence="4">Site-specific DNA recombinase</fullName>
    </submittedName>
</protein>
<dbReference type="InterPro" id="IPR050639">
    <property type="entry name" value="SSR_resolvase"/>
</dbReference>
<dbReference type="STRING" id="634771.SAMN04488128_101231"/>
<dbReference type="PANTHER" id="PTHR30461:SF2">
    <property type="entry name" value="SERINE RECOMBINASE PINE-RELATED"/>
    <property type="match status" value="1"/>
</dbReference>
<dbReference type="PANTHER" id="PTHR30461">
    <property type="entry name" value="DNA-INVERTASE FROM LAMBDOID PROPHAGE"/>
    <property type="match status" value="1"/>
</dbReference>
<keyword evidence="1" id="KW-0238">DNA-binding</keyword>
<dbReference type="InterPro" id="IPR006119">
    <property type="entry name" value="Resolv_N"/>
</dbReference>
<keyword evidence="5" id="KW-1185">Reference proteome</keyword>
<dbReference type="EMBL" id="FUWZ01000001">
    <property type="protein sequence ID" value="SJZ44143.1"/>
    <property type="molecule type" value="Genomic_DNA"/>
</dbReference>
<dbReference type="SUPFAM" id="SSF53041">
    <property type="entry name" value="Resolvase-like"/>
    <property type="match status" value="1"/>
</dbReference>
<dbReference type="OrthoDB" id="2290206at2"/>
<name>A0A1T4KP32_9BACT</name>
<evidence type="ECO:0000256" key="2">
    <source>
        <dbReference type="ARBA" id="ARBA00023172"/>
    </source>
</evidence>
<sequence>MFSRFLFLKNASYQWVLDERLIEYLCFLSKDKPWFTYGQKGAALMEHAVAYFRCSTDRQQSSGLGLDAQHQDVAILLQDSPMAVDREYYESESGKRNDRPILKKAIRYCIKTKAVLIIAKCDRLTRKALFGARLLDSKMKLIAADKPWATKLDLLDEFIRAEREGEVISKRTSAALQAAKRRGVKLGTACQLLALKNKLLARAFARKMAPIIQDLAAQGFTTIRAIVSELNRRRIRPFHGRGYKWHRNTVCKLLHLIKELHFSPQL</sequence>
<evidence type="ECO:0000259" key="3">
    <source>
        <dbReference type="SMART" id="SM00857"/>
    </source>
</evidence>
<reference evidence="5" key="1">
    <citation type="submission" date="2017-02" db="EMBL/GenBank/DDBJ databases">
        <authorList>
            <person name="Varghese N."/>
            <person name="Submissions S."/>
        </authorList>
    </citation>
    <scope>NUCLEOTIDE SEQUENCE [LARGE SCALE GENOMIC DNA]</scope>
    <source>
        <strain evidence="5">DSM 22224</strain>
    </source>
</reference>
<dbReference type="Pfam" id="PF00239">
    <property type="entry name" value="Resolvase"/>
    <property type="match status" value="1"/>
</dbReference>
<evidence type="ECO:0000313" key="5">
    <source>
        <dbReference type="Proteomes" id="UP000190367"/>
    </source>
</evidence>
<evidence type="ECO:0000313" key="4">
    <source>
        <dbReference type="EMBL" id="SJZ44143.1"/>
    </source>
</evidence>
<evidence type="ECO:0000256" key="1">
    <source>
        <dbReference type="ARBA" id="ARBA00023125"/>
    </source>
</evidence>
<dbReference type="Gene3D" id="3.40.50.1390">
    <property type="entry name" value="Resolvase, N-terminal catalytic domain"/>
    <property type="match status" value="1"/>
</dbReference>
<proteinExistence type="predicted"/>
<accession>A0A1T4KP32</accession>
<dbReference type="AlphaFoldDB" id="A0A1T4KP32"/>
<dbReference type="SMART" id="SM00857">
    <property type="entry name" value="Resolvase"/>
    <property type="match status" value="1"/>
</dbReference>
<dbReference type="GO" id="GO:0003677">
    <property type="term" value="F:DNA binding"/>
    <property type="evidence" value="ECO:0007669"/>
    <property type="project" value="UniProtKB-KW"/>
</dbReference>
<dbReference type="Proteomes" id="UP000190367">
    <property type="component" value="Unassembled WGS sequence"/>
</dbReference>
<dbReference type="RefSeq" id="WP_078666950.1">
    <property type="nucleotide sequence ID" value="NZ_FUWZ01000001.1"/>
</dbReference>